<dbReference type="PANTHER" id="PTHR46383">
    <property type="entry name" value="ASPARTATE AMINOTRANSFERASE"/>
    <property type="match status" value="1"/>
</dbReference>
<evidence type="ECO:0000256" key="3">
    <source>
        <dbReference type="ARBA" id="ARBA00022576"/>
    </source>
</evidence>
<keyword evidence="3 7" id="KW-0032">Aminotransferase</keyword>
<dbReference type="CDD" id="cd00609">
    <property type="entry name" value="AAT_like"/>
    <property type="match status" value="1"/>
</dbReference>
<dbReference type="Proteomes" id="UP000287166">
    <property type="component" value="Unassembled WGS sequence"/>
</dbReference>
<reference evidence="7 8" key="1">
    <citation type="journal article" date="2018" name="Sci. Rep.">
        <title>Genome sequence of the cauliflower mushroom Sparassis crispa (Hanabiratake) and its association with beneficial usage.</title>
        <authorList>
            <person name="Kiyama R."/>
            <person name="Furutani Y."/>
            <person name="Kawaguchi K."/>
            <person name="Nakanishi T."/>
        </authorList>
    </citation>
    <scope>NUCLEOTIDE SEQUENCE [LARGE SCALE GENOMIC DNA]</scope>
</reference>
<keyword evidence="5" id="KW-0663">Pyridoxal phosphate</keyword>
<protein>
    <submittedName>
        <fullName evidence="7">Aminotransferase</fullName>
    </submittedName>
</protein>
<dbReference type="InterPro" id="IPR015421">
    <property type="entry name" value="PyrdxlP-dep_Trfase_major"/>
</dbReference>
<dbReference type="PANTHER" id="PTHR46383:SF1">
    <property type="entry name" value="ASPARTATE AMINOTRANSFERASE"/>
    <property type="match status" value="1"/>
</dbReference>
<dbReference type="SUPFAM" id="SSF53383">
    <property type="entry name" value="PLP-dependent transferases"/>
    <property type="match status" value="1"/>
</dbReference>
<evidence type="ECO:0000313" key="7">
    <source>
        <dbReference type="EMBL" id="GBE81713.1"/>
    </source>
</evidence>
<dbReference type="Gene3D" id="3.40.640.10">
    <property type="entry name" value="Type I PLP-dependent aspartate aminotransferase-like (Major domain)"/>
    <property type="match status" value="1"/>
</dbReference>
<dbReference type="InterPro" id="IPR015424">
    <property type="entry name" value="PyrdxlP-dep_Trfase"/>
</dbReference>
<evidence type="ECO:0000256" key="4">
    <source>
        <dbReference type="ARBA" id="ARBA00022679"/>
    </source>
</evidence>
<dbReference type="EMBL" id="BFAD01000004">
    <property type="protein sequence ID" value="GBE81713.1"/>
    <property type="molecule type" value="Genomic_DNA"/>
</dbReference>
<gene>
    <name evidence="7" type="ORF">SCP_0400840</name>
</gene>
<keyword evidence="8" id="KW-1185">Reference proteome</keyword>
<dbReference type="GO" id="GO:0006520">
    <property type="term" value="P:amino acid metabolic process"/>
    <property type="evidence" value="ECO:0007669"/>
    <property type="project" value="InterPro"/>
</dbReference>
<sequence length="500" mass="55995">MSHTPSGRSTPLSFRGVVHDVMKHYKHEKESEAHRIFRDSAGHKPKGILPQTINPDEETVPGIRHPGSTGVIYCSDRAMANGFSYASSHKWANLGQGAPEVGPIPDAPPKPQSIPIPEDSLEYAPTTGVKALREAVSNLYNQTYRRGKLSQYTYENVCIVPGGRSGLSRVAAVIGNVYCSYQVPDYTAYDQVLSAFRRLVPVPTALEADNDYRLDLAQTRKDIKTQGLEVIIASNPRNPTGQVIRDDDLKALVDLSREAGTTLILDEFYSWYIYPEKDEDYGKSVSSAAYIDDVNQDPVVIVDGLTKNWRLPGWRVCWVLGPKNLITALSQAGSFLDGGANHPLQLAAIPLLEPSRVEQEKLALQRHFKMKRDHVLKRLEQLGLKVKCPPKATFYIWLDLEDLPAPLNNGLTFFEELLKEKTIVIPGIFFDINPAHRRNLFNSSCHHFVRLSFGPPLKDLDMGLAAIERIVRKAKREGMHVFGHNYKQSAKKSIHLERMV</sequence>
<dbReference type="InterPro" id="IPR050596">
    <property type="entry name" value="AspAT/PAT-like"/>
</dbReference>
<name>A0A401GHV9_9APHY</name>
<accession>A0A401GHV9</accession>
<dbReference type="InterPro" id="IPR004839">
    <property type="entry name" value="Aminotransferase_I/II_large"/>
</dbReference>
<evidence type="ECO:0000256" key="2">
    <source>
        <dbReference type="ARBA" id="ARBA00007441"/>
    </source>
</evidence>
<dbReference type="OrthoDB" id="2108at2759"/>
<dbReference type="RefSeq" id="XP_027612626.1">
    <property type="nucleotide sequence ID" value="XM_027756825.1"/>
</dbReference>
<comment type="similarity">
    <text evidence="2">Belongs to the class-I pyridoxal-phosphate-dependent aminotransferase family.</text>
</comment>
<evidence type="ECO:0000256" key="1">
    <source>
        <dbReference type="ARBA" id="ARBA00001933"/>
    </source>
</evidence>
<evidence type="ECO:0000256" key="5">
    <source>
        <dbReference type="ARBA" id="ARBA00022898"/>
    </source>
</evidence>
<feature type="domain" description="Aminotransferase class I/classII large" evidence="6">
    <location>
        <begin position="91"/>
        <end position="464"/>
    </location>
</feature>
<dbReference type="Pfam" id="PF00155">
    <property type="entry name" value="Aminotran_1_2"/>
    <property type="match status" value="1"/>
</dbReference>
<evidence type="ECO:0000313" key="8">
    <source>
        <dbReference type="Proteomes" id="UP000287166"/>
    </source>
</evidence>
<dbReference type="GO" id="GO:0030170">
    <property type="term" value="F:pyridoxal phosphate binding"/>
    <property type="evidence" value="ECO:0007669"/>
    <property type="project" value="InterPro"/>
</dbReference>
<comment type="caution">
    <text evidence="7">The sequence shown here is derived from an EMBL/GenBank/DDBJ whole genome shotgun (WGS) entry which is preliminary data.</text>
</comment>
<dbReference type="STRING" id="139825.A0A401GHV9"/>
<dbReference type="GeneID" id="38778630"/>
<dbReference type="GO" id="GO:0008483">
    <property type="term" value="F:transaminase activity"/>
    <property type="evidence" value="ECO:0007669"/>
    <property type="project" value="UniProtKB-KW"/>
</dbReference>
<organism evidence="7 8">
    <name type="scientific">Sparassis crispa</name>
    <dbReference type="NCBI Taxonomy" id="139825"/>
    <lineage>
        <taxon>Eukaryota</taxon>
        <taxon>Fungi</taxon>
        <taxon>Dikarya</taxon>
        <taxon>Basidiomycota</taxon>
        <taxon>Agaricomycotina</taxon>
        <taxon>Agaricomycetes</taxon>
        <taxon>Polyporales</taxon>
        <taxon>Sparassidaceae</taxon>
        <taxon>Sparassis</taxon>
    </lineage>
</organism>
<dbReference type="AlphaFoldDB" id="A0A401GHV9"/>
<proteinExistence type="inferred from homology"/>
<dbReference type="InParanoid" id="A0A401GHV9"/>
<keyword evidence="4 7" id="KW-0808">Transferase</keyword>
<evidence type="ECO:0000259" key="6">
    <source>
        <dbReference type="Pfam" id="PF00155"/>
    </source>
</evidence>
<comment type="cofactor">
    <cofactor evidence="1">
        <name>pyridoxal 5'-phosphate</name>
        <dbReference type="ChEBI" id="CHEBI:597326"/>
    </cofactor>
</comment>